<feature type="domain" description="Xylanolytic transcriptional activator regulatory" evidence="2">
    <location>
        <begin position="33"/>
        <end position="157"/>
    </location>
</feature>
<accession>A0A0P7BHW0</accession>
<dbReference type="AlphaFoldDB" id="A0A0P7BHW0"/>
<dbReference type="PANTHER" id="PTHR47256:SF1">
    <property type="entry name" value="ZN(II)2CYS6 TRANSCRIPTION FACTOR (EUROFUNG)"/>
    <property type="match status" value="1"/>
</dbReference>
<dbReference type="EMBL" id="LKCW01000039">
    <property type="protein sequence ID" value="KPM43053.1"/>
    <property type="molecule type" value="Genomic_DNA"/>
</dbReference>
<keyword evidence="4" id="KW-1185">Reference proteome</keyword>
<dbReference type="InterPro" id="IPR053187">
    <property type="entry name" value="Notoamide_regulator"/>
</dbReference>
<evidence type="ECO:0000256" key="1">
    <source>
        <dbReference type="ARBA" id="ARBA00023242"/>
    </source>
</evidence>
<protein>
    <recommendedName>
        <fullName evidence="2">Xylanolytic transcriptional activator regulatory domain-containing protein</fullName>
    </recommendedName>
</protein>
<proteinExistence type="predicted"/>
<gene>
    <name evidence="3" type="ORF">AK830_g3527</name>
</gene>
<dbReference type="InterPro" id="IPR007219">
    <property type="entry name" value="XnlR_reg_dom"/>
</dbReference>
<dbReference type="OrthoDB" id="2943660at2759"/>
<dbReference type="Pfam" id="PF04082">
    <property type="entry name" value="Fungal_trans"/>
    <property type="match status" value="1"/>
</dbReference>
<organism evidence="3 4">
    <name type="scientific">Neonectria ditissima</name>
    <dbReference type="NCBI Taxonomy" id="78410"/>
    <lineage>
        <taxon>Eukaryota</taxon>
        <taxon>Fungi</taxon>
        <taxon>Dikarya</taxon>
        <taxon>Ascomycota</taxon>
        <taxon>Pezizomycotina</taxon>
        <taxon>Sordariomycetes</taxon>
        <taxon>Hypocreomycetidae</taxon>
        <taxon>Hypocreales</taxon>
        <taxon>Nectriaceae</taxon>
        <taxon>Neonectria</taxon>
    </lineage>
</organism>
<sequence>MLNESALKSSAIKVHARPWTVVIGDGLLSELITSFFTWDYSGVIDRGSFMQDMAAGDVGKARWCSPLLVNAICALRCQFLEGARLFTITTRQNLWNRFLEETKRLLDRENNRASIPTVQALIFMYLARALVGNDRIARVYRFTAFVMLRRLRLEQRFHNLKASEPSHIPKKGGRVAFYYAEPSSLPAPNVPKLFHGHEIAGVDGISNIDVLGEGPEALTAWYHYFWE</sequence>
<dbReference type="GO" id="GO:0003677">
    <property type="term" value="F:DNA binding"/>
    <property type="evidence" value="ECO:0007669"/>
    <property type="project" value="InterPro"/>
</dbReference>
<comment type="caution">
    <text evidence="3">The sequence shown here is derived from an EMBL/GenBank/DDBJ whole genome shotgun (WGS) entry which is preliminary data.</text>
</comment>
<dbReference type="GO" id="GO:0006351">
    <property type="term" value="P:DNA-templated transcription"/>
    <property type="evidence" value="ECO:0007669"/>
    <property type="project" value="InterPro"/>
</dbReference>
<dbReference type="STRING" id="78410.A0A0P7BHW0"/>
<evidence type="ECO:0000313" key="3">
    <source>
        <dbReference type="EMBL" id="KPM43053.1"/>
    </source>
</evidence>
<keyword evidence="1" id="KW-0539">Nucleus</keyword>
<reference evidence="3 4" key="1">
    <citation type="submission" date="2015-09" db="EMBL/GenBank/DDBJ databases">
        <title>Draft genome of a European isolate of the apple canker pathogen Neonectria ditissima.</title>
        <authorList>
            <person name="Gomez-Cortecero A."/>
            <person name="Harrison R.J."/>
            <person name="Armitage A.D."/>
        </authorList>
    </citation>
    <scope>NUCLEOTIDE SEQUENCE [LARGE SCALE GENOMIC DNA]</scope>
    <source>
        <strain evidence="3 4">R09/05</strain>
    </source>
</reference>
<evidence type="ECO:0000259" key="2">
    <source>
        <dbReference type="Pfam" id="PF04082"/>
    </source>
</evidence>
<dbReference type="Proteomes" id="UP000050424">
    <property type="component" value="Unassembled WGS sequence"/>
</dbReference>
<evidence type="ECO:0000313" key="4">
    <source>
        <dbReference type="Proteomes" id="UP000050424"/>
    </source>
</evidence>
<name>A0A0P7BHW0_9HYPO</name>
<dbReference type="CDD" id="cd12148">
    <property type="entry name" value="fungal_TF_MHR"/>
    <property type="match status" value="1"/>
</dbReference>
<dbReference type="PANTHER" id="PTHR47256">
    <property type="entry name" value="ZN(II)2CYS6 TRANSCRIPTION FACTOR (EUROFUNG)-RELATED"/>
    <property type="match status" value="1"/>
</dbReference>
<dbReference type="GO" id="GO:0008270">
    <property type="term" value="F:zinc ion binding"/>
    <property type="evidence" value="ECO:0007669"/>
    <property type="project" value="InterPro"/>
</dbReference>